<accession>A0A7M6DQL7</accession>
<comment type="subcellular location">
    <subcellularLocation>
        <location evidence="12">Endomembrane system</location>
        <topology evidence="12">Single-pass membrane protein</topology>
    </subcellularLocation>
    <subcellularLocation>
        <location evidence="2">Membrane</location>
        <topology evidence="2">Single-pass type II membrane protein</topology>
    </subcellularLocation>
</comment>
<comment type="pathway">
    <text evidence="4">Glycan metabolism; heparan sulfate biosynthesis.</text>
</comment>
<name>A0A7M6DQL7_9CNID</name>
<keyword evidence="8" id="KW-0735">Signal-anchor</keyword>
<feature type="domain" description="D-glucuronyl C5-epimerase beta-sandwich" evidence="15">
    <location>
        <begin position="232"/>
        <end position="325"/>
    </location>
</feature>
<keyword evidence="11" id="KW-0413">Isomerase</keyword>
<evidence type="ECO:0000256" key="13">
    <source>
        <dbReference type="SAM" id="Phobius"/>
    </source>
</evidence>
<evidence type="ECO:0000256" key="8">
    <source>
        <dbReference type="ARBA" id="ARBA00022968"/>
    </source>
</evidence>
<evidence type="ECO:0000313" key="16">
    <source>
        <dbReference type="EnsemblMetazoa" id="CLYHEMP022837.1"/>
    </source>
</evidence>
<evidence type="ECO:0000256" key="3">
    <source>
        <dbReference type="ARBA" id="ARBA00004841"/>
    </source>
</evidence>
<organism evidence="16 17">
    <name type="scientific">Clytia hemisphaerica</name>
    <dbReference type="NCBI Taxonomy" id="252671"/>
    <lineage>
        <taxon>Eukaryota</taxon>
        <taxon>Metazoa</taxon>
        <taxon>Cnidaria</taxon>
        <taxon>Hydrozoa</taxon>
        <taxon>Hydroidolina</taxon>
        <taxon>Leptothecata</taxon>
        <taxon>Obeliida</taxon>
        <taxon>Clytiidae</taxon>
        <taxon>Clytia</taxon>
    </lineage>
</organism>
<reference evidence="16" key="1">
    <citation type="submission" date="2021-01" db="UniProtKB">
        <authorList>
            <consortium name="EnsemblMetazoa"/>
        </authorList>
    </citation>
    <scope>IDENTIFICATION</scope>
</reference>
<evidence type="ECO:0000256" key="9">
    <source>
        <dbReference type="ARBA" id="ARBA00022989"/>
    </source>
</evidence>
<dbReference type="InterPro" id="IPR039721">
    <property type="entry name" value="C5-epimerase"/>
</dbReference>
<dbReference type="EnsemblMetazoa" id="CLYHEMT022837.1">
    <property type="protein sequence ID" value="CLYHEMP022837.1"/>
    <property type="gene ID" value="CLYHEMG022837"/>
</dbReference>
<dbReference type="GeneID" id="136823585"/>
<comment type="pathway">
    <text evidence="3">Glycan metabolism; heparin biosynthesis.</text>
</comment>
<evidence type="ECO:0000313" key="17">
    <source>
        <dbReference type="Proteomes" id="UP000594262"/>
    </source>
</evidence>
<comment type="similarity">
    <text evidence="5">Belongs to the D-glucuronyl C5-epimerase family.</text>
</comment>
<dbReference type="RefSeq" id="XP_066935866.1">
    <property type="nucleotide sequence ID" value="XM_067079765.1"/>
</dbReference>
<dbReference type="InterPro" id="IPR059154">
    <property type="entry name" value="Glce_b_sandwich"/>
</dbReference>
<dbReference type="GO" id="GO:0030210">
    <property type="term" value="P:heparin proteoglycan biosynthetic process"/>
    <property type="evidence" value="ECO:0007669"/>
    <property type="project" value="UniProtKB-UniPathway"/>
</dbReference>
<dbReference type="Proteomes" id="UP000594262">
    <property type="component" value="Unplaced"/>
</dbReference>
<evidence type="ECO:0000256" key="1">
    <source>
        <dbReference type="ARBA" id="ARBA00000434"/>
    </source>
</evidence>
<feature type="transmembrane region" description="Helical" evidence="13">
    <location>
        <begin position="7"/>
        <end position="24"/>
    </location>
</feature>
<dbReference type="OrthoDB" id="5914444at2759"/>
<feature type="domain" description="D-glucuronyl C5-epimerase C-terminal" evidence="14">
    <location>
        <begin position="356"/>
        <end position="545"/>
    </location>
</feature>
<evidence type="ECO:0000256" key="10">
    <source>
        <dbReference type="ARBA" id="ARBA00023136"/>
    </source>
</evidence>
<dbReference type="Pfam" id="PF06662">
    <property type="entry name" value="C5-epim_C"/>
    <property type="match status" value="1"/>
</dbReference>
<dbReference type="EC" id="5.1.3.17" evidence="6"/>
<evidence type="ECO:0000256" key="7">
    <source>
        <dbReference type="ARBA" id="ARBA00022692"/>
    </source>
</evidence>
<dbReference type="PANTHER" id="PTHR13174">
    <property type="entry name" value="D-GLUCURONYL C5-EPIMERASE"/>
    <property type="match status" value="1"/>
</dbReference>
<proteinExistence type="inferred from homology"/>
<dbReference type="GO" id="GO:0047464">
    <property type="term" value="F:heparosan-N-sulfate-glucuronate 5-epimerase activity"/>
    <property type="evidence" value="ECO:0007669"/>
    <property type="project" value="UniProtKB-EC"/>
</dbReference>
<protein>
    <recommendedName>
        <fullName evidence="6">heparosan-N-sulfate-glucuronate 5-epimerase</fullName>
        <ecNumber evidence="6">5.1.3.17</ecNumber>
    </recommendedName>
</protein>
<dbReference type="InterPro" id="IPR010598">
    <property type="entry name" value="C5-epim_C"/>
</dbReference>
<dbReference type="Pfam" id="PF21174">
    <property type="entry name" value="Glce_b_sandwich"/>
    <property type="match status" value="1"/>
</dbReference>
<dbReference type="Gene3D" id="1.50.10.20">
    <property type="match status" value="1"/>
</dbReference>
<dbReference type="PANTHER" id="PTHR13174:SF3">
    <property type="entry name" value="D-GLUCURONYL C5-EPIMERASE"/>
    <property type="match status" value="1"/>
</dbReference>
<evidence type="ECO:0000256" key="5">
    <source>
        <dbReference type="ARBA" id="ARBA00005584"/>
    </source>
</evidence>
<evidence type="ECO:0000256" key="11">
    <source>
        <dbReference type="ARBA" id="ARBA00023235"/>
    </source>
</evidence>
<dbReference type="GO" id="GO:0015012">
    <property type="term" value="P:heparan sulfate proteoglycan biosynthetic process"/>
    <property type="evidence" value="ECO:0007669"/>
    <property type="project" value="InterPro"/>
</dbReference>
<keyword evidence="10 13" id="KW-0472">Membrane</keyword>
<dbReference type="UniPathway" id="UPA00862"/>
<dbReference type="GO" id="GO:0005794">
    <property type="term" value="C:Golgi apparatus"/>
    <property type="evidence" value="ECO:0007669"/>
    <property type="project" value="TreeGrafter"/>
</dbReference>
<evidence type="ECO:0000259" key="14">
    <source>
        <dbReference type="Pfam" id="PF06662"/>
    </source>
</evidence>
<evidence type="ECO:0000259" key="15">
    <source>
        <dbReference type="Pfam" id="PF21174"/>
    </source>
</evidence>
<keyword evidence="17" id="KW-1185">Reference proteome</keyword>
<keyword evidence="7 13" id="KW-0812">Transmembrane</keyword>
<keyword evidence="9 13" id="KW-1133">Transmembrane helix</keyword>
<evidence type="ECO:0000256" key="2">
    <source>
        <dbReference type="ARBA" id="ARBA00004606"/>
    </source>
</evidence>
<sequence>MIRKLQMVSIAGVFGFLFILYYISNHKVLLNNDKDHSLVNQQVFDTIKSNKEIDLEIGKKTTAESRTFPVEITRPERAVQQVQINTNNQKTAQGIKYKENLYIPFSFLEEYYGHFGQYVSSNSFKWYHVNPAYVDPETVYPKYNYKVEYLSFHTSNVPKRARVKCICAKYEVPITTQWDPKGYYYPTQIAQYGLSFISRYYLESKSILQKKLTFPEDSGKSTITSVPKELFVIKIKFKEEPQNFEIKVLGDNEVQYTLTYKTDNSQILRSQDGKTITHGLGKLTKRTLLTRDLSVDLLKGLSFIEGGRNGKTVDIMLKKIISITITKVEGVSELLLLDKDFVSYFMAAADWFVKFQDESGGWKVNVKRKICNRMEAAPGWYSAMGQGQAISLLTRVYLHTKKEKYLDAALKATLVFHRTSTENGVKADLFGLPWYEEYPTQAPSYVLNGFMFSLFGLYDLWKVAGDSRGGTAQHLFNDGFTTLEKMIPLYDNGHGTFYDLRHLSIPGISPNRARWQYHRVHLEQLTALLSIKESKVLKEVLQRWTGYVSGILSRHN</sequence>
<comment type="catalytic activity">
    <reaction evidence="1">
        <text>[heparosan-N-sulfate](n) = [heparan-N-sulfate](n)</text>
        <dbReference type="Rhea" id="RHEA:20197"/>
        <dbReference type="Rhea" id="RHEA-COMP:9556"/>
        <dbReference type="Rhea" id="RHEA-COMP:9557"/>
        <dbReference type="ChEBI" id="CHEBI:58041"/>
        <dbReference type="ChEBI" id="CHEBI:58287"/>
        <dbReference type="EC" id="5.1.3.17"/>
    </reaction>
</comment>
<evidence type="ECO:0000256" key="4">
    <source>
        <dbReference type="ARBA" id="ARBA00005093"/>
    </source>
</evidence>
<dbReference type="AlphaFoldDB" id="A0A7M6DQL7"/>
<evidence type="ECO:0000256" key="6">
    <source>
        <dbReference type="ARBA" id="ARBA00012087"/>
    </source>
</evidence>
<evidence type="ECO:0000256" key="12">
    <source>
        <dbReference type="ARBA" id="ARBA00037847"/>
    </source>
</evidence>